<accession>A0A7W2TWK9</accession>
<evidence type="ECO:0000256" key="1">
    <source>
        <dbReference type="SAM" id="Phobius"/>
    </source>
</evidence>
<protein>
    <submittedName>
        <fullName evidence="2">Paraquat-inducible protein A</fullName>
    </submittedName>
</protein>
<feature type="transmembrane region" description="Helical" evidence="1">
    <location>
        <begin position="99"/>
        <end position="125"/>
    </location>
</feature>
<name>A0A7W2TWK9_9GAMM</name>
<gene>
    <name evidence="2" type="ORF">H2508_09095</name>
</gene>
<feature type="transmembrane region" description="Helical" evidence="1">
    <location>
        <begin position="182"/>
        <end position="203"/>
    </location>
</feature>
<dbReference type="Pfam" id="PF04403">
    <property type="entry name" value="PqiA"/>
    <property type="match status" value="1"/>
</dbReference>
<dbReference type="Proteomes" id="UP000539350">
    <property type="component" value="Unassembled WGS sequence"/>
</dbReference>
<dbReference type="InterPro" id="IPR007498">
    <property type="entry name" value="PqiA-like"/>
</dbReference>
<sequence length="217" mass="23729">MTSRRGLLALFLMLIAIAFLYPGVTQPVLTLSGTIEKSDLAKLGVNLIGGESVDGQSNPMLAMFSRFLGLDQIEGQVLVYQTTRSIWQTVNELSRSGNLLVGLLIVFFSVVIPVFKLLLQALCLLPFSEQWRQTLLAVNMALSKWSMADVFVVALLVAYMAGAASGQMGDLLLMDAQLERGFYFFLAYCLFSIAAAALLRDVLGAATDHKESTKQHD</sequence>
<keyword evidence="1" id="KW-0812">Transmembrane</keyword>
<dbReference type="AlphaFoldDB" id="A0A7W2TWK9"/>
<comment type="caution">
    <text evidence="2">The sequence shown here is derived from an EMBL/GenBank/DDBJ whole genome shotgun (WGS) entry which is preliminary data.</text>
</comment>
<organism evidence="2 3">
    <name type="scientific">Sediminihaliea albiluteola</name>
    <dbReference type="NCBI Taxonomy" id="2758564"/>
    <lineage>
        <taxon>Bacteria</taxon>
        <taxon>Pseudomonadati</taxon>
        <taxon>Pseudomonadota</taxon>
        <taxon>Gammaproteobacteria</taxon>
        <taxon>Cellvibrionales</taxon>
        <taxon>Halieaceae</taxon>
        <taxon>Sediminihaliea</taxon>
    </lineage>
</organism>
<keyword evidence="1" id="KW-0472">Membrane</keyword>
<feature type="transmembrane region" description="Helical" evidence="1">
    <location>
        <begin position="145"/>
        <end position="162"/>
    </location>
</feature>
<dbReference type="EMBL" id="JACFXU010000014">
    <property type="protein sequence ID" value="MBA6413263.1"/>
    <property type="molecule type" value="Genomic_DNA"/>
</dbReference>
<reference evidence="2 3" key="1">
    <citation type="submission" date="2020-07" db="EMBL/GenBank/DDBJ databases">
        <title>Halieaceae bacterium, F7430, whole genome shotgun sequencing project.</title>
        <authorList>
            <person name="Jiang S."/>
            <person name="Liu Z.W."/>
            <person name="Du Z.J."/>
        </authorList>
    </citation>
    <scope>NUCLEOTIDE SEQUENCE [LARGE SCALE GENOMIC DNA]</scope>
    <source>
        <strain evidence="2 3">F7430</strain>
    </source>
</reference>
<keyword evidence="1" id="KW-1133">Transmembrane helix</keyword>
<keyword evidence="3" id="KW-1185">Reference proteome</keyword>
<evidence type="ECO:0000313" key="3">
    <source>
        <dbReference type="Proteomes" id="UP000539350"/>
    </source>
</evidence>
<proteinExistence type="predicted"/>
<evidence type="ECO:0000313" key="2">
    <source>
        <dbReference type="EMBL" id="MBA6413263.1"/>
    </source>
</evidence>
<dbReference type="RefSeq" id="WP_182172170.1">
    <property type="nucleotide sequence ID" value="NZ_JACFXU010000014.1"/>
</dbReference>